<dbReference type="EMBL" id="JAAAID010003023">
    <property type="protein sequence ID" value="KAG0001606.1"/>
    <property type="molecule type" value="Genomic_DNA"/>
</dbReference>
<feature type="domain" description="Ricin B lectin" evidence="1">
    <location>
        <begin position="9"/>
        <end position="136"/>
    </location>
</feature>
<dbReference type="InterPro" id="IPR035992">
    <property type="entry name" value="Ricin_B-like_lectins"/>
</dbReference>
<dbReference type="OrthoDB" id="9895617at2759"/>
<reference evidence="2" key="1">
    <citation type="journal article" date="2020" name="Fungal Divers.">
        <title>Resolving the Mortierellaceae phylogeny through synthesis of multi-gene phylogenetics and phylogenomics.</title>
        <authorList>
            <person name="Vandepol N."/>
            <person name="Liber J."/>
            <person name="Desiro A."/>
            <person name="Na H."/>
            <person name="Kennedy M."/>
            <person name="Barry K."/>
            <person name="Grigoriev I.V."/>
            <person name="Miller A.N."/>
            <person name="O'Donnell K."/>
            <person name="Stajich J.E."/>
            <person name="Bonito G."/>
        </authorList>
    </citation>
    <scope>NUCLEOTIDE SEQUENCE</scope>
    <source>
        <strain evidence="2">NRRL 2769</strain>
    </source>
</reference>
<evidence type="ECO:0000313" key="3">
    <source>
        <dbReference type="Proteomes" id="UP000703661"/>
    </source>
</evidence>
<keyword evidence="3" id="KW-1185">Reference proteome</keyword>
<name>A0A9P6STT0_9FUNG</name>
<dbReference type="Gene3D" id="2.80.10.50">
    <property type="match status" value="1"/>
</dbReference>
<dbReference type="InterPro" id="IPR000772">
    <property type="entry name" value="Ricin_B_lectin"/>
</dbReference>
<organism evidence="2 3">
    <name type="scientific">Entomortierella chlamydospora</name>
    <dbReference type="NCBI Taxonomy" id="101097"/>
    <lineage>
        <taxon>Eukaryota</taxon>
        <taxon>Fungi</taxon>
        <taxon>Fungi incertae sedis</taxon>
        <taxon>Mucoromycota</taxon>
        <taxon>Mortierellomycotina</taxon>
        <taxon>Mortierellomycetes</taxon>
        <taxon>Mortierellales</taxon>
        <taxon>Mortierellaceae</taxon>
        <taxon>Entomortierella</taxon>
    </lineage>
</organism>
<sequence>MNTENLPIGQAFGLRLHGTDLVLDGRGGPGDIDTEVIVYTNRDDDNDNQRWIYDGRLIRNVRSGKVLSVNRIAAGELVHISGDTGRNAQNFTYDRLMIFPTDDDTYVLTVFGHKAPSARIVLAERDGSDTQRWEIIY</sequence>
<evidence type="ECO:0000259" key="1">
    <source>
        <dbReference type="SMART" id="SM00458"/>
    </source>
</evidence>
<accession>A0A9P6STT0</accession>
<dbReference type="Proteomes" id="UP000703661">
    <property type="component" value="Unassembled WGS sequence"/>
</dbReference>
<dbReference type="AlphaFoldDB" id="A0A9P6STT0"/>
<dbReference type="SUPFAM" id="SSF50370">
    <property type="entry name" value="Ricin B-like lectins"/>
    <property type="match status" value="1"/>
</dbReference>
<proteinExistence type="predicted"/>
<dbReference type="Pfam" id="PF00652">
    <property type="entry name" value="Ricin_B_lectin"/>
    <property type="match status" value="1"/>
</dbReference>
<gene>
    <name evidence="2" type="ORF">BGZ80_006155</name>
</gene>
<protein>
    <recommendedName>
        <fullName evidence="1">Ricin B lectin domain-containing protein</fullName>
    </recommendedName>
</protein>
<dbReference type="CDD" id="cd00161">
    <property type="entry name" value="beta-trefoil_Ricin-like"/>
    <property type="match status" value="1"/>
</dbReference>
<dbReference type="SMART" id="SM00458">
    <property type="entry name" value="RICIN"/>
    <property type="match status" value="1"/>
</dbReference>
<comment type="caution">
    <text evidence="2">The sequence shown here is derived from an EMBL/GenBank/DDBJ whole genome shotgun (WGS) entry which is preliminary data.</text>
</comment>
<evidence type="ECO:0000313" key="2">
    <source>
        <dbReference type="EMBL" id="KAG0001606.1"/>
    </source>
</evidence>